<dbReference type="GO" id="GO:0005886">
    <property type="term" value="C:plasma membrane"/>
    <property type="evidence" value="ECO:0007669"/>
    <property type="project" value="UniProtKB-SubCell"/>
</dbReference>
<feature type="transmembrane region" description="Helical" evidence="12">
    <location>
        <begin position="262"/>
        <end position="284"/>
    </location>
</feature>
<evidence type="ECO:0000256" key="7">
    <source>
        <dbReference type="ARBA" id="ARBA00023010"/>
    </source>
</evidence>
<dbReference type="Proteomes" id="UP001056429">
    <property type="component" value="Unassembled WGS sequence"/>
</dbReference>
<feature type="transmembrane region" description="Helical" evidence="12">
    <location>
        <begin position="131"/>
        <end position="149"/>
    </location>
</feature>
<dbReference type="PANTHER" id="PTHR30081">
    <property type="entry name" value="PROTEIN-EXPORT MEMBRANE PROTEIN SEC"/>
    <property type="match status" value="1"/>
</dbReference>
<gene>
    <name evidence="12 14" type="primary">secF</name>
    <name evidence="14" type="ORF">KDK92_22940</name>
</gene>
<evidence type="ECO:0000256" key="2">
    <source>
        <dbReference type="ARBA" id="ARBA00022448"/>
    </source>
</evidence>
<dbReference type="Pfam" id="PF02355">
    <property type="entry name" value="SecD_SecF_C"/>
    <property type="match status" value="1"/>
</dbReference>
<dbReference type="SUPFAM" id="SSF82866">
    <property type="entry name" value="Multidrug efflux transporter AcrB transmembrane domain"/>
    <property type="match status" value="1"/>
</dbReference>
<dbReference type="EMBL" id="JAGSOJ010000006">
    <property type="protein sequence ID" value="MCM1992581.1"/>
    <property type="molecule type" value="Genomic_DNA"/>
</dbReference>
<dbReference type="HAMAP" id="MF_01464_B">
    <property type="entry name" value="SecF_B"/>
    <property type="match status" value="1"/>
</dbReference>
<comment type="function">
    <text evidence="9 12">Part of the Sec protein translocase complex. Interacts with the SecYEG preprotein conducting channel. SecDF uses the proton motive force (PMF) to complete protein translocation after the ATP-dependent function of SecA.</text>
</comment>
<feature type="transmembrane region" description="Helical" evidence="12">
    <location>
        <begin position="183"/>
        <end position="204"/>
    </location>
</feature>
<dbReference type="InterPro" id="IPR055344">
    <property type="entry name" value="SecD_SecF_C_bact"/>
</dbReference>
<comment type="caution">
    <text evidence="14">The sequence shown here is derived from an EMBL/GenBank/DDBJ whole genome shotgun (WGS) entry which is preliminary data.</text>
</comment>
<dbReference type="GO" id="GO:0015450">
    <property type="term" value="F:protein-transporting ATPase activity"/>
    <property type="evidence" value="ECO:0007669"/>
    <property type="project" value="InterPro"/>
</dbReference>
<proteinExistence type="inferred from homology"/>
<dbReference type="Pfam" id="PF07549">
    <property type="entry name" value="Sec_GG"/>
    <property type="match status" value="1"/>
</dbReference>
<keyword evidence="15" id="KW-1185">Reference proteome</keyword>
<comment type="similarity">
    <text evidence="12">Belongs to the SecD/SecF family. SecF subfamily.</text>
</comment>
<dbReference type="GO" id="GO:0065002">
    <property type="term" value="P:intracellular protein transmembrane transport"/>
    <property type="evidence" value="ECO:0007669"/>
    <property type="project" value="UniProtKB-UniRule"/>
</dbReference>
<evidence type="ECO:0000259" key="13">
    <source>
        <dbReference type="Pfam" id="PF02355"/>
    </source>
</evidence>
<comment type="subcellular location">
    <subcellularLocation>
        <location evidence="1 12">Cell membrane</location>
        <topology evidence="1 12">Multi-pass membrane protein</topology>
    </subcellularLocation>
</comment>
<name>A0A9J6PC07_9CLOT</name>
<dbReference type="NCBIfam" id="TIGR00966">
    <property type="entry name" value="transloc_SecF"/>
    <property type="match status" value="1"/>
</dbReference>
<keyword evidence="2 12" id="KW-0813">Transport</keyword>
<dbReference type="Gene3D" id="1.20.1640.10">
    <property type="entry name" value="Multidrug efflux transporter AcrB transmembrane domain"/>
    <property type="match status" value="1"/>
</dbReference>
<protein>
    <recommendedName>
        <fullName evidence="12">Protein-export membrane protein SecF</fullName>
    </recommendedName>
</protein>
<evidence type="ECO:0000313" key="15">
    <source>
        <dbReference type="Proteomes" id="UP001056429"/>
    </source>
</evidence>
<dbReference type="InterPro" id="IPR022645">
    <property type="entry name" value="SecD/SecF_bac"/>
</dbReference>
<comment type="similarity">
    <text evidence="11">In the N-terminal section; belongs to the SecD/SecF family. SecD subfamily.</text>
</comment>
<evidence type="ECO:0000256" key="11">
    <source>
        <dbReference type="ARBA" id="ARBA00061053"/>
    </source>
</evidence>
<evidence type="ECO:0000256" key="6">
    <source>
        <dbReference type="ARBA" id="ARBA00022989"/>
    </source>
</evidence>
<keyword evidence="4 12" id="KW-0812">Transmembrane</keyword>
<evidence type="ECO:0000256" key="5">
    <source>
        <dbReference type="ARBA" id="ARBA00022927"/>
    </source>
</evidence>
<organism evidence="14 15">
    <name type="scientific">Oceanirhabdus seepicola</name>
    <dbReference type="NCBI Taxonomy" id="2828781"/>
    <lineage>
        <taxon>Bacteria</taxon>
        <taxon>Bacillati</taxon>
        <taxon>Bacillota</taxon>
        <taxon>Clostridia</taxon>
        <taxon>Eubacteriales</taxon>
        <taxon>Clostridiaceae</taxon>
        <taxon>Oceanirhabdus</taxon>
    </lineage>
</organism>
<dbReference type="GO" id="GO:0006605">
    <property type="term" value="P:protein targeting"/>
    <property type="evidence" value="ECO:0007669"/>
    <property type="project" value="UniProtKB-UniRule"/>
</dbReference>
<comment type="subunit">
    <text evidence="12">Forms a complex with SecD. Part of the essential Sec protein translocation apparatus which comprises SecA, SecYEG and auxiliary proteins SecDF. Other proteins may also be involved.</text>
</comment>
<dbReference type="InterPro" id="IPR005665">
    <property type="entry name" value="SecF_bac"/>
</dbReference>
<keyword evidence="6 12" id="KW-1133">Transmembrane helix</keyword>
<evidence type="ECO:0000313" key="14">
    <source>
        <dbReference type="EMBL" id="MCM1992581.1"/>
    </source>
</evidence>
<evidence type="ECO:0000256" key="10">
    <source>
        <dbReference type="ARBA" id="ARBA00060856"/>
    </source>
</evidence>
<dbReference type="RefSeq" id="WP_250861747.1">
    <property type="nucleotide sequence ID" value="NZ_JAGSOJ010000006.1"/>
</dbReference>
<evidence type="ECO:0000256" key="4">
    <source>
        <dbReference type="ARBA" id="ARBA00022692"/>
    </source>
</evidence>
<dbReference type="GO" id="GO:0043952">
    <property type="term" value="P:protein transport by the Sec complex"/>
    <property type="evidence" value="ECO:0007669"/>
    <property type="project" value="UniProtKB-UniRule"/>
</dbReference>
<evidence type="ECO:0000256" key="9">
    <source>
        <dbReference type="ARBA" id="ARBA00059018"/>
    </source>
</evidence>
<dbReference type="PRINTS" id="PR01755">
    <property type="entry name" value="SECFTRNLCASE"/>
</dbReference>
<dbReference type="InterPro" id="IPR022813">
    <property type="entry name" value="SecD/SecF_arch_bac"/>
</dbReference>
<keyword evidence="3 12" id="KW-1003">Cell membrane</keyword>
<feature type="transmembrane region" description="Helical" evidence="12">
    <location>
        <begin position="156"/>
        <end position="177"/>
    </location>
</feature>
<accession>A0A9J6PC07</accession>
<dbReference type="PANTHER" id="PTHR30081:SF8">
    <property type="entry name" value="PROTEIN TRANSLOCASE SUBUNIT SECF"/>
    <property type="match status" value="1"/>
</dbReference>
<evidence type="ECO:0000256" key="12">
    <source>
        <dbReference type="HAMAP-Rule" id="MF_01464"/>
    </source>
</evidence>
<dbReference type="InterPro" id="IPR048634">
    <property type="entry name" value="SecD_SecF_C"/>
</dbReference>
<reference evidence="14" key="1">
    <citation type="journal article" date="2021" name="mSystems">
        <title>Bacteria and Archaea Synergistically Convert Glycine Betaine to Biogenic Methane in the Formosa Cold Seep of the South China Sea.</title>
        <authorList>
            <person name="Li L."/>
            <person name="Zhang W."/>
            <person name="Zhang S."/>
            <person name="Song L."/>
            <person name="Sun Q."/>
            <person name="Zhang H."/>
            <person name="Xiang H."/>
            <person name="Dong X."/>
        </authorList>
    </citation>
    <scope>NUCLEOTIDE SEQUENCE</scope>
    <source>
        <strain evidence="14">ZWT</strain>
    </source>
</reference>
<keyword evidence="7 12" id="KW-0811">Translocation</keyword>
<comment type="similarity">
    <text evidence="10">In the C-terminal section; belongs to the SecD/SecF family. SecF subfamily.</text>
</comment>
<feature type="transmembrane region" description="Helical" evidence="12">
    <location>
        <begin position="235"/>
        <end position="256"/>
    </location>
</feature>
<dbReference type="AlphaFoldDB" id="A0A9J6PC07"/>
<dbReference type="InterPro" id="IPR022646">
    <property type="entry name" value="SecD/SecF_CS"/>
</dbReference>
<keyword evidence="5 12" id="KW-0653">Protein transport</keyword>
<dbReference type="NCBIfam" id="TIGR00916">
    <property type="entry name" value="2A0604s01"/>
    <property type="match status" value="1"/>
</dbReference>
<sequence length="293" mass="32936">MLKIVEKSKIWFSISIAIIAVGLFFMFTNGLNFGIDFKGGTVVKVDFQKEMSQDDKTEIETIISKYCDVDDTEIRVVNKTEVELSFKADAIEKESIGALHKEIKDKFELKDDYVLSESNKGASISKELTRTAWIAVVVATIAMLIYITFRFEFTFGVAAVIALLHDILITLSIYAIFDVKINTPFIAAMLTILGYSINDTIVVFDRVRENKNKNRKLPLNELANNSIRQTISRSINTSISTLITIIILFILVPSIREFTLPLIVGVVSGSYSSIFIASPAWVMISKKFKKAYK</sequence>
<feature type="transmembrane region" description="Helical" evidence="12">
    <location>
        <begin position="12"/>
        <end position="35"/>
    </location>
</feature>
<keyword evidence="8 12" id="KW-0472">Membrane</keyword>
<dbReference type="FunFam" id="1.20.1640.10:FF:000024">
    <property type="entry name" value="Multifunctional fusion protein"/>
    <property type="match status" value="1"/>
</dbReference>
<reference evidence="14" key="2">
    <citation type="submission" date="2021-04" db="EMBL/GenBank/DDBJ databases">
        <authorList>
            <person name="Dong X."/>
        </authorList>
    </citation>
    <scope>NUCLEOTIDE SEQUENCE</scope>
    <source>
        <strain evidence="14">ZWT</strain>
    </source>
</reference>
<evidence type="ECO:0000256" key="8">
    <source>
        <dbReference type="ARBA" id="ARBA00023136"/>
    </source>
</evidence>
<evidence type="ECO:0000256" key="1">
    <source>
        <dbReference type="ARBA" id="ARBA00004651"/>
    </source>
</evidence>
<feature type="domain" description="Protein export membrane protein SecD/SecF C-terminal" evidence="13">
    <location>
        <begin position="115"/>
        <end position="286"/>
    </location>
</feature>
<evidence type="ECO:0000256" key="3">
    <source>
        <dbReference type="ARBA" id="ARBA00022475"/>
    </source>
</evidence>